<protein>
    <submittedName>
        <fullName evidence="11">PI-actitoxin-Afv2a-like</fullName>
    </submittedName>
</protein>
<keyword evidence="3" id="KW-0800">Toxin</keyword>
<dbReference type="AlphaFoldDB" id="A0AAU9FKP9"/>
<evidence type="ECO:0000256" key="5">
    <source>
        <dbReference type="ARBA" id="ARBA00022900"/>
    </source>
</evidence>
<dbReference type="Proteomes" id="UP001500889">
    <property type="component" value="Chromosome U"/>
</dbReference>
<dbReference type="PROSITE" id="PS00280">
    <property type="entry name" value="BPTI_KUNITZ_1"/>
    <property type="match status" value="1"/>
</dbReference>
<evidence type="ECO:0000256" key="6">
    <source>
        <dbReference type="ARBA" id="ARBA00023157"/>
    </source>
</evidence>
<proteinExistence type="predicted"/>
<dbReference type="PANTHER" id="PTHR10083">
    <property type="entry name" value="KUNITZ-TYPE PROTEASE INHIBITOR-RELATED"/>
    <property type="match status" value="1"/>
</dbReference>
<keyword evidence="4" id="KW-0646">Protease inhibitor</keyword>
<evidence type="ECO:0000313" key="11">
    <source>
        <dbReference type="EMBL" id="BFF96141.1"/>
    </source>
</evidence>
<sequence>MQFTSIVVITLALSSASLGLKDPICGEQPAANTVGKLMCLEYLPRFSYYPEQKECKLFVYGGCGANKNSFQTQIECETKCKE</sequence>
<name>A0AAU9FKP9_DROMD</name>
<dbReference type="GO" id="GO:0090729">
    <property type="term" value="F:toxin activity"/>
    <property type="evidence" value="ECO:0007669"/>
    <property type="project" value="UniProtKB-KW"/>
</dbReference>
<keyword evidence="5" id="KW-0722">Serine protease inhibitor</keyword>
<comment type="subcellular location">
    <subcellularLocation>
        <location evidence="1">Secreted</location>
    </subcellularLocation>
</comment>
<feature type="chain" id="PRO_5043695252" evidence="9">
    <location>
        <begin position="20"/>
        <end position="82"/>
    </location>
</feature>
<dbReference type="InterPro" id="IPR020901">
    <property type="entry name" value="Prtase_inh_Kunz-CS"/>
</dbReference>
<evidence type="ECO:0000256" key="3">
    <source>
        <dbReference type="ARBA" id="ARBA00022656"/>
    </source>
</evidence>
<dbReference type="EMBL" id="AP029264">
    <property type="protein sequence ID" value="BFF96141.1"/>
    <property type="molecule type" value="Genomic_DNA"/>
</dbReference>
<gene>
    <name evidence="11" type="ORF">DMAD_13396</name>
</gene>
<evidence type="ECO:0000256" key="2">
    <source>
        <dbReference type="ARBA" id="ARBA00022525"/>
    </source>
</evidence>
<dbReference type="GO" id="GO:0005615">
    <property type="term" value="C:extracellular space"/>
    <property type="evidence" value="ECO:0007669"/>
    <property type="project" value="TreeGrafter"/>
</dbReference>
<keyword evidence="2" id="KW-0964">Secreted</keyword>
<dbReference type="PROSITE" id="PS50279">
    <property type="entry name" value="BPTI_KUNITZ_2"/>
    <property type="match status" value="1"/>
</dbReference>
<dbReference type="Gene3D" id="4.10.410.10">
    <property type="entry name" value="Pancreatic trypsin inhibitor Kunitz domain"/>
    <property type="match status" value="1"/>
</dbReference>
<keyword evidence="7" id="KW-1199">Hemostasis impairing toxin</keyword>
<dbReference type="InterPro" id="IPR002223">
    <property type="entry name" value="Kunitz_BPTI"/>
</dbReference>
<dbReference type="PANTHER" id="PTHR10083:SF376">
    <property type="entry name" value="SERINE PEPTIDASE INHIBITOR, KUNITZ TYPE, 3"/>
    <property type="match status" value="1"/>
</dbReference>
<dbReference type="InterPro" id="IPR036880">
    <property type="entry name" value="Kunitz_BPTI_sf"/>
</dbReference>
<keyword evidence="9" id="KW-0732">Signal</keyword>
<dbReference type="InterPro" id="IPR050098">
    <property type="entry name" value="TFPI/VKTCI-like"/>
</dbReference>
<feature type="domain" description="BPTI/Kunitz inhibitor" evidence="10">
    <location>
        <begin position="25"/>
        <end position="80"/>
    </location>
</feature>
<evidence type="ECO:0000256" key="4">
    <source>
        <dbReference type="ARBA" id="ARBA00022690"/>
    </source>
</evidence>
<evidence type="ECO:0000256" key="9">
    <source>
        <dbReference type="SAM" id="SignalP"/>
    </source>
</evidence>
<dbReference type="SMART" id="SM00131">
    <property type="entry name" value="KU"/>
    <property type="match status" value="1"/>
</dbReference>
<evidence type="ECO:0000256" key="7">
    <source>
        <dbReference type="ARBA" id="ARBA00023240"/>
    </source>
</evidence>
<reference evidence="11 12" key="1">
    <citation type="submission" date="2024-02" db="EMBL/GenBank/DDBJ databases">
        <title>A chromosome-level genome assembly of Drosophila madeirensis, a fruit fly species endemic to Madeira island.</title>
        <authorList>
            <person name="Tomihara K."/>
            <person name="Llopart A."/>
            <person name="Yamamoto D."/>
        </authorList>
    </citation>
    <scope>NUCLEOTIDE SEQUENCE [LARGE SCALE GENOMIC DNA]</scope>
    <source>
        <strain evidence="11 12">RF1</strain>
    </source>
</reference>
<evidence type="ECO:0000256" key="8">
    <source>
        <dbReference type="ARBA" id="ARBA00034146"/>
    </source>
</evidence>
<keyword evidence="6" id="KW-1015">Disulfide bond</keyword>
<keyword evidence="12" id="KW-1185">Reference proteome</keyword>
<evidence type="ECO:0000259" key="10">
    <source>
        <dbReference type="PROSITE" id="PS50279"/>
    </source>
</evidence>
<keyword evidence="8" id="KW-1203">Blood coagulation cascade inhibiting toxin</keyword>
<dbReference type="SUPFAM" id="SSF57362">
    <property type="entry name" value="BPTI-like"/>
    <property type="match status" value="1"/>
</dbReference>
<evidence type="ECO:0000256" key="1">
    <source>
        <dbReference type="ARBA" id="ARBA00004613"/>
    </source>
</evidence>
<dbReference type="Pfam" id="PF00014">
    <property type="entry name" value="Kunitz_BPTI"/>
    <property type="match status" value="1"/>
</dbReference>
<dbReference type="GO" id="GO:0004867">
    <property type="term" value="F:serine-type endopeptidase inhibitor activity"/>
    <property type="evidence" value="ECO:0007669"/>
    <property type="project" value="UniProtKB-KW"/>
</dbReference>
<organism evidence="11 12">
    <name type="scientific">Drosophila madeirensis</name>
    <name type="common">Fruit fly</name>
    <dbReference type="NCBI Taxonomy" id="30013"/>
    <lineage>
        <taxon>Eukaryota</taxon>
        <taxon>Metazoa</taxon>
        <taxon>Ecdysozoa</taxon>
        <taxon>Arthropoda</taxon>
        <taxon>Hexapoda</taxon>
        <taxon>Insecta</taxon>
        <taxon>Pterygota</taxon>
        <taxon>Neoptera</taxon>
        <taxon>Endopterygota</taxon>
        <taxon>Diptera</taxon>
        <taxon>Brachycera</taxon>
        <taxon>Muscomorpha</taxon>
        <taxon>Ephydroidea</taxon>
        <taxon>Drosophilidae</taxon>
        <taxon>Drosophila</taxon>
        <taxon>Sophophora</taxon>
    </lineage>
</organism>
<feature type="signal peptide" evidence="9">
    <location>
        <begin position="1"/>
        <end position="19"/>
    </location>
</feature>
<accession>A0AAU9FKP9</accession>
<evidence type="ECO:0000313" key="12">
    <source>
        <dbReference type="Proteomes" id="UP001500889"/>
    </source>
</evidence>